<comment type="similarity">
    <text evidence="2">Belongs to the rad21 family.</text>
</comment>
<dbReference type="GO" id="GO:0005739">
    <property type="term" value="C:mitochondrion"/>
    <property type="evidence" value="ECO:0007669"/>
    <property type="project" value="EnsemblFungi"/>
</dbReference>
<evidence type="ECO:0000259" key="5">
    <source>
        <dbReference type="Pfam" id="PF04824"/>
    </source>
</evidence>
<dbReference type="Proteomes" id="UP000006310">
    <property type="component" value="Chromosome 11"/>
</dbReference>
<evidence type="ECO:0000256" key="3">
    <source>
        <dbReference type="ARBA" id="ARBA00023242"/>
    </source>
</evidence>
<evidence type="ECO:0000259" key="6">
    <source>
        <dbReference type="Pfam" id="PF04825"/>
    </source>
</evidence>
<dbReference type="GO" id="GO:0006915">
    <property type="term" value="P:apoptotic process"/>
    <property type="evidence" value="ECO:0007669"/>
    <property type="project" value="EnsemblFungi"/>
</dbReference>
<gene>
    <name evidence="7" type="primary">KNAG0K01450</name>
    <name evidence="7" type="ordered locus">KNAG_0K01450</name>
</gene>
<feature type="region of interest" description="Disordered" evidence="4">
    <location>
        <begin position="429"/>
        <end position="449"/>
    </location>
</feature>
<name>J7S3B8_HUIN7</name>
<evidence type="ECO:0000256" key="2">
    <source>
        <dbReference type="ARBA" id="ARBA00009870"/>
    </source>
</evidence>
<evidence type="ECO:0008006" key="9">
    <source>
        <dbReference type="Google" id="ProtNLM"/>
    </source>
</evidence>
<feature type="domain" description="Rad21/Rec8-like protein C-terminal eukaryotic" evidence="5">
    <location>
        <begin position="526"/>
        <end position="566"/>
    </location>
</feature>
<keyword evidence="8" id="KW-1185">Reference proteome</keyword>
<dbReference type="eggNOG" id="KOG1213">
    <property type="taxonomic scope" value="Eukaryota"/>
</dbReference>
<dbReference type="KEGG" id="kng:KNAG_0K01450"/>
<sequence length="576" mass="63864">MSTEGQHITLNIATNNGPLAQIWLAANMSNISRNSVLQTSIAESAQEIAKAAGCEDGPVSGEYITLRTSGELLQGIVRVYSKQAGFLLSDIKDTLIKISSLFKASSKVSVTFSKTNTVAKIGQLILDDAVTEKEVLLMPPLDFLESSSGTTAGILGHDDSMRRHVQGAAPWDTSLEVGRRFNPDEDFGQNSSGLDLDFDISGHNVTNQSKTTTWMEGTRNSANISTEHQVLPDNILNGTQDDDFPIEDADNVNWDLGVAENETMDDAPPIELGRRAEGLSMEESTDFGFNLDLEKDPIDENENQNTLLPLETDARDERSRNKRTKNPVLIHTIKIQVEEEPELSNQEMRDSTDTIQKEETIGKKNTTKMNQKRLWSEIASSLQFLPKYAAENLLDYRQLKKHKTEDSGADEFEEHEFDITLGLDDDLLKSSSRGGSSDNEEDAKDEDHILPMDNWEETNDLKNQEDMLIDTPNTSGAVLSASRNQPSKAVTDLAEILRAENVQGEQISFDSLIEKEHNSTHYDREESAITKREAASSFFNVLTLATAGCIDLEQEDPFSDIKISAEDTLLERFIAA</sequence>
<keyword evidence="3" id="KW-0539">Nucleus</keyword>
<comment type="subcellular location">
    <subcellularLocation>
        <location evidence="1">Nucleus</location>
    </subcellularLocation>
</comment>
<dbReference type="InterPro" id="IPR036390">
    <property type="entry name" value="WH_DNA-bd_sf"/>
</dbReference>
<dbReference type="SUPFAM" id="SSF46785">
    <property type="entry name" value="Winged helix' DNA-binding domain"/>
    <property type="match status" value="1"/>
</dbReference>
<proteinExistence type="inferred from homology"/>
<dbReference type="OrthoDB" id="10071381at2759"/>
<dbReference type="GO" id="GO:0034087">
    <property type="term" value="P:establishment of mitotic sister chromatid cohesion"/>
    <property type="evidence" value="ECO:0007669"/>
    <property type="project" value="EnsemblFungi"/>
</dbReference>
<dbReference type="InterPro" id="IPR039781">
    <property type="entry name" value="Rad21/Rec8-like"/>
</dbReference>
<feature type="domain" description="Rad21/Rec8-like protein N-terminal" evidence="6">
    <location>
        <begin position="11"/>
        <end position="114"/>
    </location>
</feature>
<dbReference type="GO" id="GO:0019901">
    <property type="term" value="F:protein kinase binding"/>
    <property type="evidence" value="ECO:0007669"/>
    <property type="project" value="EnsemblFungi"/>
</dbReference>
<feature type="region of interest" description="Disordered" evidence="4">
    <location>
        <begin position="295"/>
        <end position="325"/>
    </location>
</feature>
<dbReference type="GO" id="GO:0000794">
    <property type="term" value="C:condensed nuclear chromosome"/>
    <property type="evidence" value="ECO:0007669"/>
    <property type="project" value="EnsemblFungi"/>
</dbReference>
<evidence type="ECO:0000256" key="4">
    <source>
        <dbReference type="SAM" id="MobiDB-lite"/>
    </source>
</evidence>
<dbReference type="AlphaFoldDB" id="J7S3B8"/>
<reference evidence="8" key="2">
    <citation type="submission" date="2012-08" db="EMBL/GenBank/DDBJ databases">
        <title>Genome sequence of Kazachstania naganishii.</title>
        <authorList>
            <person name="Gordon J.L."/>
            <person name="Armisen D."/>
            <person name="Proux-Wera E."/>
            <person name="OhEigeartaigh S.S."/>
            <person name="Byrne K.P."/>
            <person name="Wolfe K.H."/>
        </authorList>
    </citation>
    <scope>NUCLEOTIDE SEQUENCE [LARGE SCALE GENOMIC DNA]</scope>
    <source>
        <strain evidence="8">ATCC MYA-139 / BCRC 22969 / CBS 8797 / CCRC 22969 / KCTC 17520 / NBRC 10181 / NCYC 3082</strain>
    </source>
</reference>
<dbReference type="GO" id="GO:0030892">
    <property type="term" value="C:mitotic cohesin complex"/>
    <property type="evidence" value="ECO:0007669"/>
    <property type="project" value="EnsemblFungi"/>
</dbReference>
<dbReference type="InterPro" id="IPR006910">
    <property type="entry name" value="Rad21_Rec8_N"/>
</dbReference>
<dbReference type="GO" id="GO:0007076">
    <property type="term" value="P:mitotic chromosome condensation"/>
    <property type="evidence" value="ECO:0007669"/>
    <property type="project" value="EnsemblFungi"/>
</dbReference>
<accession>J7S3B8</accession>
<dbReference type="Pfam" id="PF04824">
    <property type="entry name" value="Rad21_Rec8"/>
    <property type="match status" value="1"/>
</dbReference>
<evidence type="ECO:0000313" key="7">
    <source>
        <dbReference type="EMBL" id="CCK72507.1"/>
    </source>
</evidence>
<dbReference type="GO" id="GO:0003682">
    <property type="term" value="F:chromatin binding"/>
    <property type="evidence" value="ECO:0007669"/>
    <property type="project" value="EnsemblFungi"/>
</dbReference>
<dbReference type="GeneID" id="34528274"/>
<dbReference type="CDD" id="cd21791">
    <property type="entry name" value="Rad21_Rec8_M_ScScc1p-like"/>
    <property type="match status" value="1"/>
</dbReference>
<dbReference type="EMBL" id="HE978324">
    <property type="protein sequence ID" value="CCK72507.1"/>
    <property type="molecule type" value="Genomic_DNA"/>
</dbReference>
<dbReference type="STRING" id="1071383.J7S3B8"/>
<dbReference type="PANTHER" id="PTHR12585:SF69">
    <property type="entry name" value="FI11703P"/>
    <property type="match status" value="1"/>
</dbReference>
<dbReference type="PANTHER" id="PTHR12585">
    <property type="entry name" value="SCC1 / RAD21 FAMILY MEMBER"/>
    <property type="match status" value="1"/>
</dbReference>
<evidence type="ECO:0000313" key="8">
    <source>
        <dbReference type="Proteomes" id="UP000006310"/>
    </source>
</evidence>
<protein>
    <recommendedName>
        <fullName evidence="9">Rad21/Rec8-like protein N-terminal domain-containing protein</fullName>
    </recommendedName>
</protein>
<dbReference type="Pfam" id="PF04825">
    <property type="entry name" value="Rad21_Rec8_N"/>
    <property type="match status" value="1"/>
</dbReference>
<evidence type="ECO:0000256" key="1">
    <source>
        <dbReference type="ARBA" id="ARBA00004123"/>
    </source>
</evidence>
<dbReference type="InterPro" id="IPR023093">
    <property type="entry name" value="ScpA-like_C"/>
</dbReference>
<dbReference type="Gene3D" id="1.10.10.580">
    <property type="entry name" value="Structural maintenance of chromosome 1. Chain E"/>
    <property type="match status" value="1"/>
</dbReference>
<reference evidence="7 8" key="1">
    <citation type="journal article" date="2011" name="Proc. Natl. Acad. Sci. U.S.A.">
        <title>Evolutionary erosion of yeast sex chromosomes by mating-type switching accidents.</title>
        <authorList>
            <person name="Gordon J.L."/>
            <person name="Armisen D."/>
            <person name="Proux-Wera E."/>
            <person name="Oheigeartaigh S.S."/>
            <person name="Byrne K.P."/>
            <person name="Wolfe K.H."/>
        </authorList>
    </citation>
    <scope>NUCLEOTIDE SEQUENCE [LARGE SCALE GENOMIC DNA]</scope>
    <source>
        <strain evidence="8">ATCC MYA-139 / BCRC 22969 / CBS 8797 / CCRC 22969 / KCTC 17520 / NBRC 10181 / NCYC 3082</strain>
    </source>
</reference>
<dbReference type="InterPro" id="IPR006909">
    <property type="entry name" value="Rad21/Rec8_C_eu"/>
</dbReference>
<dbReference type="GO" id="GO:0000086">
    <property type="term" value="P:G2/M transition of mitotic cell cycle"/>
    <property type="evidence" value="ECO:0007669"/>
    <property type="project" value="EnsemblFungi"/>
</dbReference>
<dbReference type="RefSeq" id="XP_022466752.1">
    <property type="nucleotide sequence ID" value="XM_022610458.1"/>
</dbReference>
<organism evidence="7 8">
    <name type="scientific">Huiozyma naganishii (strain ATCC MYA-139 / BCRC 22969 / CBS 8797 / KCTC 17520 / NBRC 10181 / NCYC 3082 / Yp74L-3)</name>
    <name type="common">Yeast</name>
    <name type="synonym">Kazachstania naganishii</name>
    <dbReference type="NCBI Taxonomy" id="1071383"/>
    <lineage>
        <taxon>Eukaryota</taxon>
        <taxon>Fungi</taxon>
        <taxon>Dikarya</taxon>
        <taxon>Ascomycota</taxon>
        <taxon>Saccharomycotina</taxon>
        <taxon>Saccharomycetes</taxon>
        <taxon>Saccharomycetales</taxon>
        <taxon>Saccharomycetaceae</taxon>
        <taxon>Huiozyma</taxon>
    </lineage>
</organism>
<dbReference type="GO" id="GO:1990414">
    <property type="term" value="P:replication-born double-strand break repair via sister chromatid exchange"/>
    <property type="evidence" value="ECO:0007669"/>
    <property type="project" value="EnsemblFungi"/>
</dbReference>
<dbReference type="OMA" id="IWLASNM"/>
<dbReference type="HOGENOM" id="CLU_462364_0_0_1"/>